<keyword evidence="1" id="KW-0812">Transmembrane</keyword>
<dbReference type="Proteomes" id="UP000195489">
    <property type="component" value="Chromosome 1"/>
</dbReference>
<dbReference type="EMBL" id="LK022878">
    <property type="protein sequence ID" value="VTZ66281.1"/>
    <property type="molecule type" value="Genomic_DNA"/>
</dbReference>
<proteinExistence type="predicted"/>
<evidence type="ECO:0000313" key="6">
    <source>
        <dbReference type="Proteomes" id="UP000195489"/>
    </source>
</evidence>
<protein>
    <submittedName>
        <fullName evidence="2">Succinate dehydrogenase subunit 3, putative</fullName>
    </submittedName>
</protein>
<dbReference type="KEGG" id="pcb:PCHAS_0110000"/>
<feature type="transmembrane region" description="Helical" evidence="1">
    <location>
        <begin position="12"/>
        <end position="28"/>
    </location>
</feature>
<dbReference type="GeneID" id="3495881"/>
<dbReference type="RefSeq" id="XP_742786.2">
    <property type="nucleotide sequence ID" value="XM_737693.2"/>
</dbReference>
<evidence type="ECO:0000313" key="2">
    <source>
        <dbReference type="EMBL" id="SCM19231.1"/>
    </source>
</evidence>
<dbReference type="Proteomes" id="UP000507163">
    <property type="component" value="Chromosome 1"/>
</dbReference>
<sequence length="88" mass="10169">MPNKLIRKDAFYLPALFLGGASLSHYFASKELDEIEKETTKSIWGFSTGVVIGLIIGICIGTNYYYIFNKIFSFFDYFMKDDSEEKRN</sequence>
<keyword evidence="1" id="KW-0472">Membrane</keyword>
<evidence type="ECO:0000256" key="1">
    <source>
        <dbReference type="SAM" id="Phobius"/>
    </source>
</evidence>
<reference evidence="4 5" key="1">
    <citation type="journal article" date="2014" name="BMC Biol.">
        <title>A comprehensive evaluation of rodent malaria parasite genomes and gene expression.</title>
        <authorList>
            <person name="Otto T.D."/>
            <person name="Bohme U."/>
            <person name="Jackson A.P."/>
            <person name="Hunt M."/>
            <person name="Franke-Fayard B."/>
            <person name="Hoeijmakers W.A."/>
            <person name="Religa A.A."/>
            <person name="Robertson L."/>
            <person name="Sanders M."/>
            <person name="Ogun S.A."/>
            <person name="Cunningham D."/>
            <person name="Erhart A."/>
            <person name="Billker O."/>
            <person name="Khan S.M."/>
            <person name="Stunnenberg H.G."/>
            <person name="Langhorne J."/>
            <person name="Holder A.A."/>
            <person name="Waters A.P."/>
            <person name="Newbold C.I."/>
            <person name="Pain A."/>
            <person name="Berriman M."/>
            <person name="Janse C.J."/>
        </authorList>
    </citation>
    <scope>NUCLEOTIDE SEQUENCE [LARGE SCALE GENOMIC DNA]</scope>
    <source>
        <strain evidence="4 5">AS</strain>
    </source>
</reference>
<dbReference type="EMBL" id="LT608153">
    <property type="protein sequence ID" value="SCN58745.1"/>
    <property type="molecule type" value="Genomic_DNA"/>
</dbReference>
<gene>
    <name evidence="2" type="primary">SDH3</name>
    <name evidence="2" type="ORF">PCHAJ_000013800</name>
    <name evidence="4" type="ORF">PCHAS_0110000</name>
    <name evidence="3" type="ORF">PCHCB_000014100</name>
</gene>
<evidence type="ECO:0000313" key="3">
    <source>
        <dbReference type="EMBL" id="SCN58745.1"/>
    </source>
</evidence>
<dbReference type="AlphaFoldDB" id="A0A077TGX0"/>
<keyword evidence="1" id="KW-1133">Transmembrane helix</keyword>
<evidence type="ECO:0000313" key="7">
    <source>
        <dbReference type="Proteomes" id="UP000507163"/>
    </source>
</evidence>
<name>A0A077TGX0_PLACU</name>
<dbReference type="OrthoDB" id="370288at2759"/>
<dbReference type="EMBL" id="LT608167">
    <property type="protein sequence ID" value="SCM19231.1"/>
    <property type="molecule type" value="Genomic_DNA"/>
</dbReference>
<reference evidence="6 7" key="3">
    <citation type="submission" date="2016-08" db="EMBL/GenBank/DDBJ databases">
        <authorList>
            <consortium name="Pathogen Informatics"/>
        </authorList>
    </citation>
    <scope>NUCLEOTIDE SEQUENCE [LARGE SCALE GENOMIC DNA]</scope>
    <source>
        <strain evidence="2 7">AJ</strain>
        <strain evidence="4">AS</strain>
        <strain evidence="3 6">CB</strain>
    </source>
</reference>
<reference evidence="4" key="2">
    <citation type="submission" date="2014-05" db="EMBL/GenBank/DDBJ databases">
        <authorList>
            <person name="Aslett M.A."/>
            <person name="De Silva N."/>
        </authorList>
    </citation>
    <scope>NUCLEOTIDE SEQUENCE</scope>
    <source>
        <strain evidence="4">AS</strain>
    </source>
</reference>
<evidence type="ECO:0000313" key="4">
    <source>
        <dbReference type="EMBL" id="VTZ66281.1"/>
    </source>
</evidence>
<organism evidence="2 7">
    <name type="scientific">Plasmodium chabaudi chabaudi</name>
    <dbReference type="NCBI Taxonomy" id="31271"/>
    <lineage>
        <taxon>Eukaryota</taxon>
        <taxon>Sar</taxon>
        <taxon>Alveolata</taxon>
        <taxon>Apicomplexa</taxon>
        <taxon>Aconoidasida</taxon>
        <taxon>Haemosporida</taxon>
        <taxon>Plasmodiidae</taxon>
        <taxon>Plasmodium</taxon>
        <taxon>Plasmodium (Vinckeia)</taxon>
    </lineage>
</organism>
<keyword evidence="5" id="KW-1185">Reference proteome</keyword>
<dbReference type="VEuPathDB" id="PlasmoDB:PCHAS_0110000"/>
<accession>A0A077TGX0</accession>
<dbReference type="Proteomes" id="UP000071118">
    <property type="component" value="Chromosome 1"/>
</dbReference>
<feature type="transmembrane region" description="Helical" evidence="1">
    <location>
        <begin position="43"/>
        <end position="66"/>
    </location>
</feature>
<evidence type="ECO:0000313" key="5">
    <source>
        <dbReference type="Proteomes" id="UP000071118"/>
    </source>
</evidence>